<reference evidence="2 3" key="1">
    <citation type="journal article" date="2014" name="Antonie Van Leeuwenhoek">
        <title>Oenococcus alcoholitolerans sp. nov., a lactic acid bacteria isolated from cachaca and ethanol fermentation processes.</title>
        <authorList>
            <person name="Badotti F."/>
            <person name="Moreira A.P."/>
            <person name="Tonon L.A."/>
            <person name="de Lucena B.T."/>
            <person name="Gomes Fde C."/>
            <person name="Kruger R."/>
            <person name="Thompson C.C."/>
            <person name="de Morais M.A.Jr."/>
            <person name="Rosa C.A."/>
            <person name="Thompson F.L."/>
        </authorList>
    </citation>
    <scope>NUCLEOTIDE SEQUENCE [LARGE SCALE GENOMIC DNA]</scope>
    <source>
        <strain evidence="2 3">UFRJ-M7.2.18</strain>
    </source>
</reference>
<protein>
    <recommendedName>
        <fullName evidence="1">IMP dehydrogenase/GMP reductase domain-containing protein</fullName>
    </recommendedName>
</protein>
<gene>
    <name evidence="2" type="ORF">Q757_08840</name>
</gene>
<keyword evidence="3" id="KW-1185">Reference proteome</keyword>
<evidence type="ECO:0000313" key="3">
    <source>
        <dbReference type="Proteomes" id="UP000030023"/>
    </source>
</evidence>
<dbReference type="Gene3D" id="3.20.20.70">
    <property type="entry name" value="Aldolase class I"/>
    <property type="match status" value="1"/>
</dbReference>
<name>A0ABR4XP16_9LACO</name>
<dbReference type="SMART" id="SM01240">
    <property type="entry name" value="IMPDH"/>
    <property type="match status" value="1"/>
</dbReference>
<dbReference type="InterPro" id="IPR001093">
    <property type="entry name" value="IMP_DH_GMPRt"/>
</dbReference>
<sequence>YFQGEVKEVNKLVPEGIEARTAYKGKLDDVIFEDLGGLRSGMGYTGAKTINDLIEKARFVQITNAGLVESHPHDVQITKKAPNYSRA</sequence>
<feature type="domain" description="IMP dehydrogenase/GMP reductase" evidence="1">
    <location>
        <begin position="1"/>
        <end position="73"/>
    </location>
</feature>
<dbReference type="InterPro" id="IPR013785">
    <property type="entry name" value="Aldolase_TIM"/>
</dbReference>
<evidence type="ECO:0000259" key="1">
    <source>
        <dbReference type="Pfam" id="PF00478"/>
    </source>
</evidence>
<feature type="non-terminal residue" evidence="2">
    <location>
        <position position="1"/>
    </location>
</feature>
<evidence type="ECO:0000313" key="2">
    <source>
        <dbReference type="EMBL" id="KGO22927.1"/>
    </source>
</evidence>
<dbReference type="EMBL" id="AXCV01000512">
    <property type="protein sequence ID" value="KGO22927.1"/>
    <property type="molecule type" value="Genomic_DNA"/>
</dbReference>
<accession>A0ABR4XP16</accession>
<comment type="caution">
    <text evidence="2">The sequence shown here is derived from an EMBL/GenBank/DDBJ whole genome shotgun (WGS) entry which is preliminary data.</text>
</comment>
<proteinExistence type="predicted"/>
<dbReference type="Pfam" id="PF00478">
    <property type="entry name" value="IMPDH"/>
    <property type="match status" value="1"/>
</dbReference>
<dbReference type="SUPFAM" id="SSF51412">
    <property type="entry name" value="Inosine monophosphate dehydrogenase (IMPDH)"/>
    <property type="match status" value="1"/>
</dbReference>
<organism evidence="2 3">
    <name type="scientific">Oenococcus alcoholitolerans</name>
    <dbReference type="NCBI Taxonomy" id="931074"/>
    <lineage>
        <taxon>Bacteria</taxon>
        <taxon>Bacillati</taxon>
        <taxon>Bacillota</taxon>
        <taxon>Bacilli</taxon>
        <taxon>Lactobacillales</taxon>
        <taxon>Lactobacillaceae</taxon>
        <taxon>Oenococcus</taxon>
    </lineage>
</organism>
<dbReference type="Proteomes" id="UP000030023">
    <property type="component" value="Unassembled WGS sequence"/>
</dbReference>